<accession>A0AAD7WHW1</accession>
<feature type="region of interest" description="Disordered" evidence="1">
    <location>
        <begin position="82"/>
        <end position="127"/>
    </location>
</feature>
<organism evidence="2 3">
    <name type="scientific">Aldrovandia affinis</name>
    <dbReference type="NCBI Taxonomy" id="143900"/>
    <lineage>
        <taxon>Eukaryota</taxon>
        <taxon>Metazoa</taxon>
        <taxon>Chordata</taxon>
        <taxon>Craniata</taxon>
        <taxon>Vertebrata</taxon>
        <taxon>Euteleostomi</taxon>
        <taxon>Actinopterygii</taxon>
        <taxon>Neopterygii</taxon>
        <taxon>Teleostei</taxon>
        <taxon>Notacanthiformes</taxon>
        <taxon>Halosauridae</taxon>
        <taxon>Aldrovandia</taxon>
    </lineage>
</organism>
<name>A0AAD7WHW1_9TELE</name>
<feature type="region of interest" description="Disordered" evidence="1">
    <location>
        <begin position="1"/>
        <end position="27"/>
    </location>
</feature>
<comment type="caution">
    <text evidence="2">The sequence shown here is derived from an EMBL/GenBank/DDBJ whole genome shotgun (WGS) entry which is preliminary data.</text>
</comment>
<keyword evidence="3" id="KW-1185">Reference proteome</keyword>
<feature type="compositionally biased region" description="Basic and acidic residues" evidence="1">
    <location>
        <begin position="116"/>
        <end position="127"/>
    </location>
</feature>
<reference evidence="2" key="1">
    <citation type="journal article" date="2023" name="Science">
        <title>Genome structures resolve the early diversification of teleost fishes.</title>
        <authorList>
            <person name="Parey E."/>
            <person name="Louis A."/>
            <person name="Montfort J."/>
            <person name="Bouchez O."/>
            <person name="Roques C."/>
            <person name="Iampietro C."/>
            <person name="Lluch J."/>
            <person name="Castinel A."/>
            <person name="Donnadieu C."/>
            <person name="Desvignes T."/>
            <person name="Floi Bucao C."/>
            <person name="Jouanno E."/>
            <person name="Wen M."/>
            <person name="Mejri S."/>
            <person name="Dirks R."/>
            <person name="Jansen H."/>
            <person name="Henkel C."/>
            <person name="Chen W.J."/>
            <person name="Zahm M."/>
            <person name="Cabau C."/>
            <person name="Klopp C."/>
            <person name="Thompson A.W."/>
            <person name="Robinson-Rechavi M."/>
            <person name="Braasch I."/>
            <person name="Lecointre G."/>
            <person name="Bobe J."/>
            <person name="Postlethwait J.H."/>
            <person name="Berthelot C."/>
            <person name="Roest Crollius H."/>
            <person name="Guiguen Y."/>
        </authorList>
    </citation>
    <scope>NUCLEOTIDE SEQUENCE</scope>
    <source>
        <strain evidence="2">NC1722</strain>
    </source>
</reference>
<evidence type="ECO:0000313" key="2">
    <source>
        <dbReference type="EMBL" id="KAJ8397631.1"/>
    </source>
</evidence>
<gene>
    <name evidence="2" type="ORF">AAFF_G00436300</name>
</gene>
<sequence>MPACLPKGSVPPRAFSTRPSHRSGGEVQLKFKAKRSQLTAGVHVLTPPAIARALRCKRRAGAGSARALTLALSLCSARARFSDGTGTSWQKKRGSRKPPSAAPDGENPQVETEAFVQHEAKRVGRRD</sequence>
<dbReference type="AlphaFoldDB" id="A0AAD7WHW1"/>
<dbReference type="EMBL" id="JAINUG010000096">
    <property type="protein sequence ID" value="KAJ8397631.1"/>
    <property type="molecule type" value="Genomic_DNA"/>
</dbReference>
<evidence type="ECO:0000313" key="3">
    <source>
        <dbReference type="Proteomes" id="UP001221898"/>
    </source>
</evidence>
<protein>
    <submittedName>
        <fullName evidence="2">Uncharacterized protein</fullName>
    </submittedName>
</protein>
<proteinExistence type="predicted"/>
<dbReference type="Proteomes" id="UP001221898">
    <property type="component" value="Unassembled WGS sequence"/>
</dbReference>
<evidence type="ECO:0000256" key="1">
    <source>
        <dbReference type="SAM" id="MobiDB-lite"/>
    </source>
</evidence>